<reference evidence="2 3" key="1">
    <citation type="journal article" date="2014" name="PLoS ONE">
        <title>Global Analysis of Gene Expression Profiles in Physic Nut (Jatropha curcas L.) Seedlings Exposed to Salt Stress.</title>
        <authorList>
            <person name="Zhang L."/>
            <person name="Zhang C."/>
            <person name="Wu P."/>
            <person name="Chen Y."/>
            <person name="Li M."/>
            <person name="Jiang H."/>
            <person name="Wu G."/>
        </authorList>
    </citation>
    <scope>NUCLEOTIDE SEQUENCE [LARGE SCALE GENOMIC DNA]</scope>
    <source>
        <strain evidence="3">cv. GZQX0401</strain>
        <tissue evidence="2">Young leaves</tissue>
    </source>
</reference>
<organism evidence="2 3">
    <name type="scientific">Jatropha curcas</name>
    <name type="common">Barbados nut</name>
    <dbReference type="NCBI Taxonomy" id="180498"/>
    <lineage>
        <taxon>Eukaryota</taxon>
        <taxon>Viridiplantae</taxon>
        <taxon>Streptophyta</taxon>
        <taxon>Embryophyta</taxon>
        <taxon>Tracheophyta</taxon>
        <taxon>Spermatophyta</taxon>
        <taxon>Magnoliopsida</taxon>
        <taxon>eudicotyledons</taxon>
        <taxon>Gunneridae</taxon>
        <taxon>Pentapetalae</taxon>
        <taxon>rosids</taxon>
        <taxon>fabids</taxon>
        <taxon>Malpighiales</taxon>
        <taxon>Euphorbiaceae</taxon>
        <taxon>Crotonoideae</taxon>
        <taxon>Jatropheae</taxon>
        <taxon>Jatropha</taxon>
    </lineage>
</organism>
<accession>A0A067JXI5</accession>
<gene>
    <name evidence="2" type="ORF">JCGZ_20171</name>
</gene>
<evidence type="ECO:0000313" key="3">
    <source>
        <dbReference type="Proteomes" id="UP000027138"/>
    </source>
</evidence>
<protein>
    <submittedName>
        <fullName evidence="2">Uncharacterized protein</fullName>
    </submittedName>
</protein>
<evidence type="ECO:0000313" key="2">
    <source>
        <dbReference type="EMBL" id="KDP27533.1"/>
    </source>
</evidence>
<feature type="region of interest" description="Disordered" evidence="1">
    <location>
        <begin position="64"/>
        <end position="102"/>
    </location>
</feature>
<feature type="compositionally biased region" description="Basic and acidic residues" evidence="1">
    <location>
        <begin position="128"/>
        <end position="138"/>
    </location>
</feature>
<feature type="compositionally biased region" description="Low complexity" evidence="1">
    <location>
        <begin position="23"/>
        <end position="42"/>
    </location>
</feature>
<name>A0A067JXI5_JATCU</name>
<feature type="region of interest" description="Disordered" evidence="1">
    <location>
        <begin position="1"/>
        <end position="43"/>
    </location>
</feature>
<feature type="region of interest" description="Disordered" evidence="1">
    <location>
        <begin position="115"/>
        <end position="138"/>
    </location>
</feature>
<keyword evidence="3" id="KW-1185">Reference proteome</keyword>
<feature type="compositionally biased region" description="Polar residues" evidence="1">
    <location>
        <begin position="71"/>
        <end position="81"/>
    </location>
</feature>
<evidence type="ECO:0000256" key="1">
    <source>
        <dbReference type="SAM" id="MobiDB-lite"/>
    </source>
</evidence>
<dbReference type="Proteomes" id="UP000027138">
    <property type="component" value="Unassembled WGS sequence"/>
</dbReference>
<sequence>MTTPMISMHRHDTDPRKIFSYADLTPGPSTDPGPSTGPTTPLVFEFQDSQLPDTPMTSLQIETLLPRRSPRIQQMHSQRPSQPGPSIHDESDYDPEDDHNTWIAGNLKRARWAYDHTPSDDSDEDWSEHEPIKKSPWV</sequence>
<dbReference type="EMBL" id="KK914825">
    <property type="protein sequence ID" value="KDP27533.1"/>
    <property type="molecule type" value="Genomic_DNA"/>
</dbReference>
<proteinExistence type="predicted"/>
<dbReference type="AlphaFoldDB" id="A0A067JXI5"/>